<dbReference type="InterPro" id="IPR043132">
    <property type="entry name" value="BCAT-like_C"/>
</dbReference>
<dbReference type="Proteomes" id="UP000272781">
    <property type="component" value="Unassembled WGS sequence"/>
</dbReference>
<dbReference type="GO" id="GO:0008483">
    <property type="term" value="F:transaminase activity"/>
    <property type="evidence" value="ECO:0007669"/>
    <property type="project" value="UniProtKB-KW"/>
</dbReference>
<reference evidence="1" key="3">
    <citation type="submission" date="2019-06" db="EMBL/GenBank/DDBJ databases">
        <title>A comparative analysis of the Nautiliaceae.</title>
        <authorList>
            <person name="Grosche A."/>
            <person name="Smedile F."/>
            <person name="Vetriani C."/>
        </authorList>
    </citation>
    <scope>NUCLEOTIDE SEQUENCE</scope>
    <source>
        <strain evidence="1">TB6</strain>
    </source>
</reference>
<dbReference type="EMBL" id="CP027432">
    <property type="protein sequence ID" value="QCI27829.1"/>
    <property type="molecule type" value="Genomic_DNA"/>
</dbReference>
<reference evidence="4" key="1">
    <citation type="submission" date="2018-03" db="EMBL/GenBank/DDBJ databases">
        <title>A comparative analysis of the Nautiliaceae.</title>
        <authorList>
            <person name="Grosche A."/>
            <person name="Smedile F."/>
            <person name="Vetriani C."/>
        </authorList>
    </citation>
    <scope>NUCLEOTIDE SEQUENCE [LARGE SCALE GENOMIC DNA]</scope>
    <source>
        <strain evidence="4">TB6</strain>
    </source>
</reference>
<evidence type="ECO:0000313" key="4">
    <source>
        <dbReference type="Proteomes" id="UP000298805"/>
    </source>
</evidence>
<name>A0AAJ4UXU9_9BACT</name>
<proteinExistence type="predicted"/>
<dbReference type="Gene3D" id="3.20.10.10">
    <property type="entry name" value="D-amino Acid Aminotransferase, subunit A, domain 2"/>
    <property type="match status" value="1"/>
</dbReference>
<dbReference type="InterPro" id="IPR001544">
    <property type="entry name" value="Aminotrans_IV"/>
</dbReference>
<dbReference type="EMBL" id="RJVK01000002">
    <property type="protein sequence ID" value="ROR39994.1"/>
    <property type="molecule type" value="Genomic_DNA"/>
</dbReference>
<dbReference type="SUPFAM" id="SSF56752">
    <property type="entry name" value="D-aminoacid aminotransferase-like PLP-dependent enzymes"/>
    <property type="match status" value="1"/>
</dbReference>
<accession>A0AAJ4UXU9</accession>
<evidence type="ECO:0000313" key="3">
    <source>
        <dbReference type="Proteomes" id="UP000272781"/>
    </source>
</evidence>
<dbReference type="InterPro" id="IPR043131">
    <property type="entry name" value="BCAT-like_N"/>
</dbReference>
<sequence>MDLIETMLVTNRNIQNFELHIDRVKRSCEYLKWKFDIQEWESIKDKFPYNESIRLRVTYNQKGIRDLELFKIQKREFKTFKVVQIDFDYFLKKKNRKNFETLKKRYPKFDELILIKNELVTDTTISNLAFFTGNEWITPKFPLLKGTKREELLKKGLLKEEIIKKSDLKYLKKIAMINAILGFFEIDEYDIIK</sequence>
<evidence type="ECO:0000313" key="2">
    <source>
        <dbReference type="EMBL" id="ROR39994.1"/>
    </source>
</evidence>
<keyword evidence="4" id="KW-1185">Reference proteome</keyword>
<dbReference type="Gene3D" id="3.30.470.10">
    <property type="match status" value="1"/>
</dbReference>
<gene>
    <name evidence="1" type="ORF">C6V80_02270</name>
    <name evidence="2" type="ORF">EDC58_0974</name>
</gene>
<dbReference type="Pfam" id="PF01063">
    <property type="entry name" value="Aminotran_4"/>
    <property type="match status" value="2"/>
</dbReference>
<dbReference type="RefSeq" id="WP_123352378.1">
    <property type="nucleotide sequence ID" value="NZ_CP027432.2"/>
</dbReference>
<keyword evidence="2" id="KW-0456">Lyase</keyword>
<evidence type="ECO:0000313" key="1">
    <source>
        <dbReference type="EMBL" id="QCI27829.1"/>
    </source>
</evidence>
<keyword evidence="1" id="KW-0808">Transferase</keyword>
<dbReference type="AlphaFoldDB" id="A0AAJ4UXU9"/>
<organism evidence="2 3">
    <name type="scientific">Caminibacter pacificus</name>
    <dbReference type="NCBI Taxonomy" id="1424653"/>
    <lineage>
        <taxon>Bacteria</taxon>
        <taxon>Pseudomonadati</taxon>
        <taxon>Campylobacterota</taxon>
        <taxon>Epsilonproteobacteria</taxon>
        <taxon>Nautiliales</taxon>
        <taxon>Nautiliaceae</taxon>
        <taxon>Caminibacter</taxon>
    </lineage>
</organism>
<reference evidence="2 3" key="2">
    <citation type="submission" date="2018-11" db="EMBL/GenBank/DDBJ databases">
        <title>Genomic Encyclopedia of Type Strains, Phase IV (KMG-IV): sequencing the most valuable type-strain genomes for metagenomic binning, comparative biology and taxonomic classification.</title>
        <authorList>
            <person name="Goeker M."/>
        </authorList>
    </citation>
    <scope>NUCLEOTIDE SEQUENCE [LARGE SCALE GENOMIC DNA]</scope>
    <source>
        <strain evidence="2 3">DSM 27783</strain>
    </source>
</reference>
<dbReference type="InterPro" id="IPR036038">
    <property type="entry name" value="Aminotransferase-like"/>
</dbReference>
<keyword evidence="1" id="KW-0032">Aminotransferase</keyword>
<dbReference type="Proteomes" id="UP000298805">
    <property type="component" value="Chromosome"/>
</dbReference>
<protein>
    <submittedName>
        <fullName evidence="2">4-amino-4-deoxychorismate lyase</fullName>
    </submittedName>
    <submittedName>
        <fullName evidence="1">Branched-chain amino acid aminotransferase</fullName>
    </submittedName>
</protein>
<dbReference type="GO" id="GO:0016829">
    <property type="term" value="F:lyase activity"/>
    <property type="evidence" value="ECO:0007669"/>
    <property type="project" value="UniProtKB-KW"/>
</dbReference>